<proteinExistence type="predicted"/>
<protein>
    <submittedName>
        <fullName evidence="2">Uncharacterized protein</fullName>
    </submittedName>
</protein>
<feature type="compositionally biased region" description="Polar residues" evidence="1">
    <location>
        <begin position="27"/>
        <end position="37"/>
    </location>
</feature>
<accession>A0A8D8RPH7</accession>
<feature type="compositionally biased region" description="Polar residues" evidence="1">
    <location>
        <begin position="9"/>
        <end position="19"/>
    </location>
</feature>
<dbReference type="EMBL" id="HBUF01174465">
    <property type="protein sequence ID" value="CAG6653624.1"/>
    <property type="molecule type" value="Transcribed_RNA"/>
</dbReference>
<dbReference type="EMBL" id="HBUF01174467">
    <property type="protein sequence ID" value="CAG6653626.1"/>
    <property type="molecule type" value="Transcribed_RNA"/>
</dbReference>
<dbReference type="EMBL" id="HBUF01174464">
    <property type="protein sequence ID" value="CAG6653623.1"/>
    <property type="molecule type" value="Transcribed_RNA"/>
</dbReference>
<reference evidence="2" key="1">
    <citation type="submission" date="2021-05" db="EMBL/GenBank/DDBJ databases">
        <authorList>
            <person name="Alioto T."/>
            <person name="Alioto T."/>
            <person name="Gomez Garrido J."/>
        </authorList>
    </citation>
    <scope>NUCLEOTIDE SEQUENCE</scope>
</reference>
<name>A0A8D8RPH7_9HEMI</name>
<dbReference type="AlphaFoldDB" id="A0A8D8RPH7"/>
<organism evidence="2">
    <name type="scientific">Cacopsylla melanoneura</name>
    <dbReference type="NCBI Taxonomy" id="428564"/>
    <lineage>
        <taxon>Eukaryota</taxon>
        <taxon>Metazoa</taxon>
        <taxon>Ecdysozoa</taxon>
        <taxon>Arthropoda</taxon>
        <taxon>Hexapoda</taxon>
        <taxon>Insecta</taxon>
        <taxon>Pterygota</taxon>
        <taxon>Neoptera</taxon>
        <taxon>Paraneoptera</taxon>
        <taxon>Hemiptera</taxon>
        <taxon>Sternorrhyncha</taxon>
        <taxon>Psylloidea</taxon>
        <taxon>Psyllidae</taxon>
        <taxon>Psyllinae</taxon>
        <taxon>Cacopsylla</taxon>
    </lineage>
</organism>
<feature type="region of interest" description="Disordered" evidence="1">
    <location>
        <begin position="1"/>
        <end position="61"/>
    </location>
</feature>
<evidence type="ECO:0000313" key="2">
    <source>
        <dbReference type="EMBL" id="CAG6653625.1"/>
    </source>
</evidence>
<dbReference type="EMBL" id="HBUF01174466">
    <property type="protein sequence ID" value="CAG6653625.1"/>
    <property type="molecule type" value="Transcribed_RNA"/>
</dbReference>
<sequence length="231" mass="25678">MFDAPQPAPSIQSEPSRASFNLGLGAQSATPSVTKVPSRTRSSGGQSSTFSGTDTNSLADNNNMFNAPQNHYIGKSTPNKFESCKNIGVEPRPEIKYGADGRRLAGKQNEKWPVKGGKYNITFSSNLGPTFQGILIPQNTIDLLEQRFRNYTRDSTKDVDNLELGNVQTKKADFQIGFPPEWEQQIDIALINQAIRQAQGDYDDWDKPDPWTYASIYSKDVLELNKKLLLS</sequence>
<evidence type="ECO:0000256" key="1">
    <source>
        <dbReference type="SAM" id="MobiDB-lite"/>
    </source>
</evidence>
<feature type="compositionally biased region" description="Low complexity" evidence="1">
    <location>
        <begin position="39"/>
        <end position="53"/>
    </location>
</feature>